<dbReference type="AlphaFoldDB" id="A0AAW6FQQ3"/>
<evidence type="ECO:0000313" key="1">
    <source>
        <dbReference type="EMBL" id="MDC0828343.1"/>
    </source>
</evidence>
<dbReference type="RefSeq" id="WP_195191410.1">
    <property type="nucleotide sequence ID" value="NZ_JADMUL010000019.1"/>
</dbReference>
<protein>
    <submittedName>
        <fullName evidence="1">Amidoligase family protein</fullName>
    </submittedName>
</protein>
<dbReference type="InterPro" id="IPR022025">
    <property type="entry name" value="Amidoligase_2"/>
</dbReference>
<comment type="caution">
    <text evidence="1">The sequence shown here is derived from an EMBL/GenBank/DDBJ whole genome shotgun (WGS) entry which is preliminary data.</text>
</comment>
<sequence>MTILGYHRFQSWKVFKEENEDLEKVFTFGFELEVTILNSYQARKSPEELATCLHEKFNDLFVYERDSSIGNGVEIISNPMTWSYFINHLDLFHDLLKTCIEAGFDSHNGNKCGLHVHIGRQALQGKDFLDNAIRESKVIANINFILEWFRDDIFKFSRRTAHSFERWSHNRTDLVNIGNSENLFIDKERIRNISSYDDSGRYFMLNLSNNNTVEFRFLRGTLKWETFFISMNFIKNIVEQSRISNNAISLKQLLTSGLEDKMKRYCEEYCTQRGIDLDTDNRIIFLENVKQRQVQQMNYLDLANSILDE</sequence>
<dbReference type="EMBL" id="JAQNCK010000015">
    <property type="protein sequence ID" value="MDC0828343.1"/>
    <property type="molecule type" value="Genomic_DNA"/>
</dbReference>
<dbReference type="Proteomes" id="UP001220658">
    <property type="component" value="Unassembled WGS sequence"/>
</dbReference>
<dbReference type="Pfam" id="PF12224">
    <property type="entry name" value="Amidoligase_2"/>
    <property type="match status" value="1"/>
</dbReference>
<gene>
    <name evidence="1" type="ORF">POG00_06400</name>
</gene>
<evidence type="ECO:0000313" key="2">
    <source>
        <dbReference type="Proteomes" id="UP001220658"/>
    </source>
</evidence>
<reference evidence="1" key="1">
    <citation type="submission" date="2023-01" db="EMBL/GenBank/DDBJ databases">
        <title>Human gut microbiome strain richness.</title>
        <authorList>
            <person name="Chen-Liaw A."/>
        </authorList>
    </citation>
    <scope>NUCLEOTIDE SEQUENCE</scope>
    <source>
        <strain evidence="1">D55st1_G4_D55t1_190419</strain>
    </source>
</reference>
<organism evidence="1 2">
    <name type="scientific">Faecalitalea cylindroides</name>
    <dbReference type="NCBI Taxonomy" id="39483"/>
    <lineage>
        <taxon>Bacteria</taxon>
        <taxon>Bacillati</taxon>
        <taxon>Bacillota</taxon>
        <taxon>Erysipelotrichia</taxon>
        <taxon>Erysipelotrichales</taxon>
        <taxon>Erysipelotrichaceae</taxon>
        <taxon>Faecalitalea</taxon>
    </lineage>
</organism>
<proteinExistence type="predicted"/>
<accession>A0AAW6FQQ3</accession>
<name>A0AAW6FQQ3_9FIRM</name>